<accession>A0ABW3Z9W7</accession>
<feature type="non-terminal residue" evidence="2">
    <location>
        <position position="1"/>
    </location>
</feature>
<keyword evidence="2" id="KW-0808">Transferase</keyword>
<dbReference type="RefSeq" id="WP_378776318.1">
    <property type="nucleotide sequence ID" value="NZ_JBHTMX010000164.1"/>
</dbReference>
<dbReference type="EMBL" id="JBHTMX010000164">
    <property type="protein sequence ID" value="MFD1333084.1"/>
    <property type="molecule type" value="Genomic_DNA"/>
</dbReference>
<dbReference type="Proteomes" id="UP001597171">
    <property type="component" value="Unassembled WGS sequence"/>
</dbReference>
<evidence type="ECO:0000259" key="1">
    <source>
        <dbReference type="Pfam" id="PF00155"/>
    </source>
</evidence>
<reference evidence="3" key="1">
    <citation type="journal article" date="2019" name="Int. J. Syst. Evol. Microbiol.">
        <title>The Global Catalogue of Microorganisms (GCM) 10K type strain sequencing project: providing services to taxonomists for standard genome sequencing and annotation.</title>
        <authorList>
            <consortium name="The Broad Institute Genomics Platform"/>
            <consortium name="The Broad Institute Genome Sequencing Center for Infectious Disease"/>
            <person name="Wu L."/>
            <person name="Ma J."/>
        </authorList>
    </citation>
    <scope>NUCLEOTIDE SEQUENCE [LARGE SCALE GENOMIC DNA]</scope>
    <source>
        <strain evidence="3">CCUG 61696</strain>
    </source>
</reference>
<dbReference type="PANTHER" id="PTHR46577">
    <property type="entry name" value="HTH-TYPE TRANSCRIPTIONAL REGULATORY PROTEIN GABR"/>
    <property type="match status" value="1"/>
</dbReference>
<dbReference type="InterPro" id="IPR051446">
    <property type="entry name" value="HTH_trans_reg/aminotransferase"/>
</dbReference>
<gene>
    <name evidence="2" type="ORF">ACFQ4O_13855</name>
</gene>
<dbReference type="InterPro" id="IPR015424">
    <property type="entry name" value="PyrdxlP-dep_Trfase"/>
</dbReference>
<evidence type="ECO:0000313" key="2">
    <source>
        <dbReference type="EMBL" id="MFD1333084.1"/>
    </source>
</evidence>
<dbReference type="Gene3D" id="3.40.640.10">
    <property type="entry name" value="Type I PLP-dependent aspartate aminotransferase-like (Major domain)"/>
    <property type="match status" value="1"/>
</dbReference>
<dbReference type="Pfam" id="PF00155">
    <property type="entry name" value="Aminotran_1_2"/>
    <property type="match status" value="1"/>
</dbReference>
<dbReference type="GO" id="GO:0008483">
    <property type="term" value="F:transaminase activity"/>
    <property type="evidence" value="ECO:0007669"/>
    <property type="project" value="UniProtKB-KW"/>
</dbReference>
<evidence type="ECO:0000313" key="3">
    <source>
        <dbReference type="Proteomes" id="UP001597171"/>
    </source>
</evidence>
<dbReference type="SUPFAM" id="SSF53383">
    <property type="entry name" value="PLP-dependent transferases"/>
    <property type="match status" value="1"/>
</dbReference>
<proteinExistence type="predicted"/>
<organism evidence="2 3">
    <name type="scientific">Methylopila musalis</name>
    <dbReference type="NCBI Taxonomy" id="1134781"/>
    <lineage>
        <taxon>Bacteria</taxon>
        <taxon>Pseudomonadati</taxon>
        <taxon>Pseudomonadota</taxon>
        <taxon>Alphaproteobacteria</taxon>
        <taxon>Hyphomicrobiales</taxon>
        <taxon>Methylopilaceae</taxon>
        <taxon>Methylopila</taxon>
    </lineage>
</organism>
<keyword evidence="3" id="KW-1185">Reference proteome</keyword>
<comment type="caution">
    <text evidence="2">The sequence shown here is derived from an EMBL/GenBank/DDBJ whole genome shotgun (WGS) entry which is preliminary data.</text>
</comment>
<dbReference type="PANTHER" id="PTHR46577:SF1">
    <property type="entry name" value="HTH-TYPE TRANSCRIPTIONAL REGULATORY PROTEIN GABR"/>
    <property type="match status" value="1"/>
</dbReference>
<sequence length="274" mass="28372">ACEPLVYPGLLSLARTLGRPCAPVTADGGGMRPDALDALCRAGAPGLIYLNPTIGNPTTITLSAERRRDILAVAGRHGVPILEDDPYTPLAADPPPPLAADPGDAQVWHVHTLAKCLTPGLRLAFVVAPSAEARAGLTAPLRALSLMPAPLMAALLSNWIRDGVARDILDGVRAEAAQRPALARALLPQAKAHPNGLHLWLPMPDGLDRHRLSERARANGLAVTPSDAFAADATPVDAVRVSLGAVPERARLEGALAMLAGLLEDADAAQAATG</sequence>
<dbReference type="CDD" id="cd00609">
    <property type="entry name" value="AAT_like"/>
    <property type="match status" value="1"/>
</dbReference>
<name>A0ABW3Z9W7_9HYPH</name>
<feature type="domain" description="Aminotransferase class I/classII large" evidence="1">
    <location>
        <begin position="6"/>
        <end position="254"/>
    </location>
</feature>
<dbReference type="InterPro" id="IPR004839">
    <property type="entry name" value="Aminotransferase_I/II_large"/>
</dbReference>
<keyword evidence="2" id="KW-0032">Aminotransferase</keyword>
<protein>
    <submittedName>
        <fullName evidence="2">Aminotransferase class I/II-fold pyridoxal phosphate-dependent enzyme</fullName>
    </submittedName>
</protein>
<dbReference type="InterPro" id="IPR015421">
    <property type="entry name" value="PyrdxlP-dep_Trfase_major"/>
</dbReference>